<keyword evidence="5 13" id="KW-0812">Transmembrane</keyword>
<dbReference type="EMBL" id="CP016782">
    <property type="protein sequence ID" value="ASY27535.1"/>
    <property type="molecule type" value="Genomic_DNA"/>
</dbReference>
<keyword evidence="10" id="KW-1208">Phospholipid metabolism</keyword>
<feature type="transmembrane region" description="Helical" evidence="13">
    <location>
        <begin position="128"/>
        <end position="145"/>
    </location>
</feature>
<keyword evidence="3" id="KW-0444">Lipid biosynthesis</keyword>
<reference evidence="14 15" key="1">
    <citation type="submission" date="2016-07" db="EMBL/GenBank/DDBJ databases">
        <title>High microdiversification within the ubiquitous acI lineage of Actinobacteria.</title>
        <authorList>
            <person name="Neuenschwander S.M."/>
            <person name="Salcher M."/>
            <person name="Ghai R."/>
            <person name="Pernthaler J."/>
        </authorList>
    </citation>
    <scope>NUCLEOTIDE SEQUENCE [LARGE SCALE GENOMIC DNA]</scope>
    <source>
        <strain evidence="14">MMS-VB-114</strain>
    </source>
</reference>
<evidence type="ECO:0000313" key="15">
    <source>
        <dbReference type="Proteomes" id="UP000217221"/>
    </source>
</evidence>
<dbReference type="PANTHER" id="PTHR14269:SF52">
    <property type="entry name" value="PHOSPHATIDYLGLYCEROPHOSPHATE SYNTHASE-RELATED"/>
    <property type="match status" value="1"/>
</dbReference>
<dbReference type="NCBIfam" id="TIGR00560">
    <property type="entry name" value="pgsA"/>
    <property type="match status" value="1"/>
</dbReference>
<dbReference type="InterPro" id="IPR043130">
    <property type="entry name" value="CDP-OH_PTrfase_TM_dom"/>
</dbReference>
<evidence type="ECO:0000256" key="10">
    <source>
        <dbReference type="ARBA" id="ARBA00023264"/>
    </source>
</evidence>
<dbReference type="GO" id="GO:0008444">
    <property type="term" value="F:CDP-diacylglycerol-glycerol-3-phosphate 3-phosphatidyltransferase activity"/>
    <property type="evidence" value="ECO:0007669"/>
    <property type="project" value="UniProtKB-UniRule"/>
</dbReference>
<keyword evidence="8 13" id="KW-0472">Membrane</keyword>
<keyword evidence="4 12" id="KW-0808">Transferase</keyword>
<dbReference type="Proteomes" id="UP000217221">
    <property type="component" value="Chromosome"/>
</dbReference>
<dbReference type="Gene3D" id="1.20.120.1760">
    <property type="match status" value="1"/>
</dbReference>
<dbReference type="InterPro" id="IPR004570">
    <property type="entry name" value="Phosphatidylglycerol_P_synth"/>
</dbReference>
<dbReference type="OrthoDB" id="9796672at2"/>
<proteinExistence type="inferred from homology"/>
<evidence type="ECO:0000256" key="6">
    <source>
        <dbReference type="ARBA" id="ARBA00022989"/>
    </source>
</evidence>
<feature type="transmembrane region" description="Helical" evidence="13">
    <location>
        <begin position="157"/>
        <end position="177"/>
    </location>
</feature>
<evidence type="ECO:0000256" key="9">
    <source>
        <dbReference type="ARBA" id="ARBA00023209"/>
    </source>
</evidence>
<organism evidence="14 15">
    <name type="scientific">Candidatus Planktophila limnetica</name>
    <dbReference type="NCBI Taxonomy" id="573600"/>
    <lineage>
        <taxon>Bacteria</taxon>
        <taxon>Bacillati</taxon>
        <taxon>Actinomycetota</taxon>
        <taxon>Actinomycetes</taxon>
        <taxon>Candidatus Nanopelagicales</taxon>
        <taxon>Candidatus Nanopelagicaceae</taxon>
        <taxon>Candidatus Planktophila</taxon>
    </lineage>
</organism>
<sequence>MNLPAFLTPNVITSLRIAFLPVGAYALFKNGGDDSTWQIISWWIFFILGLSDILDGNLARSRNSITEFGKFLDPIADKAMIGTAMVSLSILGRMPWWITIVIMAREIGITLFRLAVIKRGVIPANRGGKIKAFFQGFGVGFYVLPLNESLYWFRDSFMAVAIILTLATGLQYVLSAFKTNK</sequence>
<evidence type="ECO:0000256" key="2">
    <source>
        <dbReference type="ARBA" id="ARBA00010441"/>
    </source>
</evidence>
<feature type="transmembrane region" description="Helical" evidence="13">
    <location>
        <begin position="7"/>
        <end position="28"/>
    </location>
</feature>
<evidence type="ECO:0000256" key="13">
    <source>
        <dbReference type="SAM" id="Phobius"/>
    </source>
</evidence>
<dbReference type="EC" id="2.7.8.5" evidence="11"/>
<feature type="transmembrane region" description="Helical" evidence="13">
    <location>
        <begin position="96"/>
        <end position="116"/>
    </location>
</feature>
<dbReference type="PANTHER" id="PTHR14269">
    <property type="entry name" value="CDP-DIACYLGLYCEROL--GLYCEROL-3-PHOSPHATE 3-PHOSPHATIDYLTRANSFERASE-RELATED"/>
    <property type="match status" value="1"/>
</dbReference>
<dbReference type="InterPro" id="IPR048254">
    <property type="entry name" value="CDP_ALCOHOL_P_TRANSF_CS"/>
</dbReference>
<dbReference type="PROSITE" id="PS00379">
    <property type="entry name" value="CDP_ALCOHOL_P_TRANSF"/>
    <property type="match status" value="1"/>
</dbReference>
<evidence type="ECO:0000256" key="12">
    <source>
        <dbReference type="RuleBase" id="RU003750"/>
    </source>
</evidence>
<dbReference type="InterPro" id="IPR000462">
    <property type="entry name" value="CDP-OH_P_trans"/>
</dbReference>
<dbReference type="Pfam" id="PF01066">
    <property type="entry name" value="CDP-OH_P_transf"/>
    <property type="match status" value="1"/>
</dbReference>
<comment type="similarity">
    <text evidence="2 12">Belongs to the CDP-alcohol phosphatidyltransferase class-I family.</text>
</comment>
<dbReference type="PIRSF" id="PIRSF000847">
    <property type="entry name" value="Phos_ph_gly_syn"/>
    <property type="match status" value="1"/>
</dbReference>
<feature type="transmembrane region" description="Helical" evidence="13">
    <location>
        <begin position="40"/>
        <end position="59"/>
    </location>
</feature>
<evidence type="ECO:0000256" key="5">
    <source>
        <dbReference type="ARBA" id="ARBA00022692"/>
    </source>
</evidence>
<protein>
    <recommendedName>
        <fullName evidence="11">CDP-diacylglycerol--glycerol-3-phosphate 3-phosphatidyltransferase</fullName>
        <ecNumber evidence="11">2.7.8.5</ecNumber>
    </recommendedName>
</protein>
<comment type="subcellular location">
    <subcellularLocation>
        <location evidence="1">Membrane</location>
        <topology evidence="1">Multi-pass membrane protein</topology>
    </subcellularLocation>
</comment>
<evidence type="ECO:0000256" key="11">
    <source>
        <dbReference type="NCBIfam" id="TIGR00560"/>
    </source>
</evidence>
<dbReference type="GO" id="GO:0046474">
    <property type="term" value="P:glycerophospholipid biosynthetic process"/>
    <property type="evidence" value="ECO:0007669"/>
    <property type="project" value="TreeGrafter"/>
</dbReference>
<dbReference type="KEGG" id="plim:PHILAsVB114_02515"/>
<dbReference type="AlphaFoldDB" id="A0A249LF85"/>
<dbReference type="UniPathway" id="UPA00085"/>
<evidence type="ECO:0000256" key="4">
    <source>
        <dbReference type="ARBA" id="ARBA00022679"/>
    </source>
</evidence>
<evidence type="ECO:0000256" key="7">
    <source>
        <dbReference type="ARBA" id="ARBA00023098"/>
    </source>
</evidence>
<accession>A0A249LF85</accession>
<evidence type="ECO:0000256" key="1">
    <source>
        <dbReference type="ARBA" id="ARBA00004141"/>
    </source>
</evidence>
<keyword evidence="15" id="KW-1185">Reference proteome</keyword>
<keyword evidence="7" id="KW-0443">Lipid metabolism</keyword>
<keyword evidence="9" id="KW-0594">Phospholipid biosynthesis</keyword>
<name>A0A249LF85_9ACTN</name>
<evidence type="ECO:0000256" key="8">
    <source>
        <dbReference type="ARBA" id="ARBA00023136"/>
    </source>
</evidence>
<keyword evidence="6 13" id="KW-1133">Transmembrane helix</keyword>
<evidence type="ECO:0000313" key="14">
    <source>
        <dbReference type="EMBL" id="ASY27535.1"/>
    </source>
</evidence>
<dbReference type="GO" id="GO:0016020">
    <property type="term" value="C:membrane"/>
    <property type="evidence" value="ECO:0007669"/>
    <property type="project" value="UniProtKB-SubCell"/>
</dbReference>
<gene>
    <name evidence="14" type="ORF">PHILAsVB114_02515</name>
</gene>
<evidence type="ECO:0000256" key="3">
    <source>
        <dbReference type="ARBA" id="ARBA00022516"/>
    </source>
</evidence>
<dbReference type="InterPro" id="IPR050324">
    <property type="entry name" value="CDP-alcohol_PTase-I"/>
</dbReference>